<dbReference type="GO" id="GO:0005829">
    <property type="term" value="C:cytosol"/>
    <property type="evidence" value="ECO:0007669"/>
    <property type="project" value="TreeGrafter"/>
</dbReference>
<dbReference type="SUPFAM" id="SSF51905">
    <property type="entry name" value="FAD/NAD(P)-binding domain"/>
    <property type="match status" value="1"/>
</dbReference>
<organism evidence="3 4">
    <name type="scientific">Periconia digitata</name>
    <dbReference type="NCBI Taxonomy" id="1303443"/>
    <lineage>
        <taxon>Eukaryota</taxon>
        <taxon>Fungi</taxon>
        <taxon>Dikarya</taxon>
        <taxon>Ascomycota</taxon>
        <taxon>Pezizomycotina</taxon>
        <taxon>Dothideomycetes</taxon>
        <taxon>Pleosporomycetidae</taxon>
        <taxon>Pleosporales</taxon>
        <taxon>Massarineae</taxon>
        <taxon>Periconiaceae</taxon>
        <taxon>Periconia</taxon>
    </lineage>
</organism>
<name>A0A9W4XDW7_9PLEO</name>
<dbReference type="PRINTS" id="PR00891">
    <property type="entry name" value="RABGDIREP"/>
</dbReference>
<dbReference type="Gene3D" id="3.30.519.10">
    <property type="entry name" value="Guanine Nucleotide Dissociation Inhibitor, domain 2"/>
    <property type="match status" value="1"/>
</dbReference>
<dbReference type="PIRSF" id="PIRSF037514">
    <property type="entry name" value="Rab_ger_ger_transf_A_fun"/>
    <property type="match status" value="1"/>
</dbReference>
<dbReference type="AlphaFoldDB" id="A0A9W4XDW7"/>
<evidence type="ECO:0000313" key="4">
    <source>
        <dbReference type="Proteomes" id="UP001152607"/>
    </source>
</evidence>
<dbReference type="InterPro" id="IPR017230">
    <property type="entry name" value="Mrs6"/>
</dbReference>
<dbReference type="GO" id="GO:0007264">
    <property type="term" value="P:small GTPase-mediated signal transduction"/>
    <property type="evidence" value="ECO:0007669"/>
    <property type="project" value="UniProtKB-UniRule"/>
</dbReference>
<accession>A0A9W4XDW7</accession>
<reference evidence="3" key="1">
    <citation type="submission" date="2023-01" db="EMBL/GenBank/DDBJ databases">
        <authorList>
            <person name="Van Ghelder C."/>
            <person name="Rancurel C."/>
        </authorList>
    </citation>
    <scope>NUCLEOTIDE SEQUENCE</scope>
    <source>
        <strain evidence="3">CNCM I-4278</strain>
    </source>
</reference>
<dbReference type="Proteomes" id="UP001152607">
    <property type="component" value="Unassembled WGS sequence"/>
</dbReference>
<comment type="similarity">
    <text evidence="1 2">Belongs to the Rab GDI family.</text>
</comment>
<evidence type="ECO:0000256" key="2">
    <source>
        <dbReference type="PIRNR" id="PIRNR037514"/>
    </source>
</evidence>
<dbReference type="Gene3D" id="3.50.50.60">
    <property type="entry name" value="FAD/NAD(P)-binding domain"/>
    <property type="match status" value="1"/>
</dbReference>
<dbReference type="GO" id="GO:0005968">
    <property type="term" value="C:Rab-protein geranylgeranyltransferase complex"/>
    <property type="evidence" value="ECO:0007669"/>
    <property type="project" value="TreeGrafter"/>
</dbReference>
<dbReference type="EMBL" id="CAOQHR010000001">
    <property type="protein sequence ID" value="CAI6260341.1"/>
    <property type="molecule type" value="Genomic_DNA"/>
</dbReference>
<keyword evidence="4" id="KW-1185">Reference proteome</keyword>
<dbReference type="GO" id="GO:0016192">
    <property type="term" value="P:vesicle-mediated transport"/>
    <property type="evidence" value="ECO:0007669"/>
    <property type="project" value="TreeGrafter"/>
</dbReference>
<sequence length="512" mass="55612">MDTLDKTEWDVLIVGTGLQQSLLALALSRSDKKILHIDENDYYGGAEAAFSLQEAENWVAKVRAGDSAAFSLATFQRPAPASATASLSPSRAYSLALSPQIIYARSALIKYLISSRVYRQLEFMAVGSWWVYTSETDHDASTTSFGEPTQTGKLLKVPNGREDVFQDHDLDFKAKRALMKFLRFIVEYEEQTETWEAYRAKPFAVFLSEQFKITSRLQAPFLALSLSSSSPSSTATEYALPRVARHLRSIGALGAGFGAIIPKWGGLSEVSQVGCRASAVGGAVYVLGKSLGDNASTSSESTGNSDSISIRLKDGEVVTTRWVVGESSKEQGDELLCRSIAVASSPLASLFPPIADEAPPPATAVVFFPSGSLSMAQPEDSVEELPPVYIHVHSSDTGECPRGQSVLYGSTALSGEPGLQLLRLATDTLLSSVTDTDASLLYYVHYQQNASSDSSLLPKLDDHVLNFAPPPLDQAFEDSILDRVKNVWQQISDDDPDSFLVFADREVYDDDE</sequence>
<dbReference type="PANTHER" id="PTHR11787">
    <property type="entry name" value="RAB GDP-DISSOCIATION INHIBITOR"/>
    <property type="match status" value="1"/>
</dbReference>
<evidence type="ECO:0000313" key="3">
    <source>
        <dbReference type="EMBL" id="CAI6260341.1"/>
    </source>
</evidence>
<dbReference type="Pfam" id="PF00996">
    <property type="entry name" value="GDI"/>
    <property type="match status" value="1"/>
</dbReference>
<dbReference type="OrthoDB" id="1923006at2759"/>
<gene>
    <name evidence="3" type="ORF">PDIGIT_LOCUS1322</name>
</gene>
<dbReference type="Gene3D" id="1.10.405.10">
    <property type="entry name" value="Guanine Nucleotide Dissociation Inhibitor, domain 1"/>
    <property type="match status" value="1"/>
</dbReference>
<protein>
    <recommendedName>
        <fullName evidence="2">Rab proteins geranylgeranyltransferase</fullName>
    </recommendedName>
</protein>
<dbReference type="GO" id="GO:0005092">
    <property type="term" value="F:GDP-dissociation inhibitor activity"/>
    <property type="evidence" value="ECO:0007669"/>
    <property type="project" value="UniProtKB-UniRule"/>
</dbReference>
<comment type="caution">
    <text evidence="3">The sequence shown here is derived from an EMBL/GenBank/DDBJ whole genome shotgun (WGS) entry which is preliminary data.</text>
</comment>
<dbReference type="InterPro" id="IPR018203">
    <property type="entry name" value="GDP_dissociation_inhibitor"/>
</dbReference>
<dbReference type="GO" id="GO:0005634">
    <property type="term" value="C:nucleus"/>
    <property type="evidence" value="ECO:0007669"/>
    <property type="project" value="TreeGrafter"/>
</dbReference>
<dbReference type="PANTHER" id="PTHR11787:SF4">
    <property type="entry name" value="CHM, RAB ESCORT PROTEIN 1"/>
    <property type="match status" value="1"/>
</dbReference>
<evidence type="ECO:0000256" key="1">
    <source>
        <dbReference type="ARBA" id="ARBA00005593"/>
    </source>
</evidence>
<proteinExistence type="inferred from homology"/>
<dbReference type="InterPro" id="IPR036188">
    <property type="entry name" value="FAD/NAD-bd_sf"/>
</dbReference>
<dbReference type="SUPFAM" id="SSF54373">
    <property type="entry name" value="FAD-linked reductases, C-terminal domain"/>
    <property type="match status" value="1"/>
</dbReference>